<evidence type="ECO:0000313" key="2">
    <source>
        <dbReference type="EMBL" id="GGJ26259.1"/>
    </source>
</evidence>
<evidence type="ECO:0008006" key="4">
    <source>
        <dbReference type="Google" id="ProtNLM"/>
    </source>
</evidence>
<keyword evidence="3" id="KW-1185">Reference proteome</keyword>
<dbReference type="SUPFAM" id="SSF53448">
    <property type="entry name" value="Nucleotide-diphospho-sugar transferases"/>
    <property type="match status" value="1"/>
</dbReference>
<accession>A0A917NT17</accession>
<dbReference type="Gene3D" id="3.90.550.10">
    <property type="entry name" value="Spore Coat Polysaccharide Biosynthesis Protein SpsA, Chain A"/>
    <property type="match status" value="1"/>
</dbReference>
<reference evidence="2" key="2">
    <citation type="submission" date="2020-09" db="EMBL/GenBank/DDBJ databases">
        <authorList>
            <person name="Sun Q."/>
            <person name="Zhou Y."/>
        </authorList>
    </citation>
    <scope>NUCLEOTIDE SEQUENCE</scope>
    <source>
        <strain evidence="2">CGMCC 4.7272</strain>
    </source>
</reference>
<name>A0A917NT17_9ACTN</name>
<organism evidence="2 3">
    <name type="scientific">Streptomyces lacrimifluminis</name>
    <dbReference type="NCBI Taxonomy" id="1500077"/>
    <lineage>
        <taxon>Bacteria</taxon>
        <taxon>Bacillati</taxon>
        <taxon>Actinomycetota</taxon>
        <taxon>Actinomycetes</taxon>
        <taxon>Kitasatosporales</taxon>
        <taxon>Streptomycetaceae</taxon>
        <taxon>Streptomyces</taxon>
    </lineage>
</organism>
<evidence type="ECO:0000256" key="1">
    <source>
        <dbReference type="SAM" id="MobiDB-lite"/>
    </source>
</evidence>
<dbReference type="EMBL" id="BMMU01000006">
    <property type="protein sequence ID" value="GGJ26259.1"/>
    <property type="molecule type" value="Genomic_DNA"/>
</dbReference>
<proteinExistence type="predicted"/>
<comment type="caution">
    <text evidence="2">The sequence shown here is derived from an EMBL/GenBank/DDBJ whole genome shotgun (WGS) entry which is preliminary data.</text>
</comment>
<reference evidence="2" key="1">
    <citation type="journal article" date="2014" name="Int. J. Syst. Evol. Microbiol.">
        <title>Complete genome sequence of Corynebacterium casei LMG S-19264T (=DSM 44701T), isolated from a smear-ripened cheese.</title>
        <authorList>
            <consortium name="US DOE Joint Genome Institute (JGI-PGF)"/>
            <person name="Walter F."/>
            <person name="Albersmeier A."/>
            <person name="Kalinowski J."/>
            <person name="Ruckert C."/>
        </authorList>
    </citation>
    <scope>NUCLEOTIDE SEQUENCE</scope>
    <source>
        <strain evidence="2">CGMCC 4.7272</strain>
    </source>
</reference>
<dbReference type="AlphaFoldDB" id="A0A917NT17"/>
<sequence>MVPVYNEAHVLADSVGRLHACLVASFPFPFPLPLPLRITVADNAGTDATCRAANDLPLRLPHVHAVRPDAKGRCRGRALKHGWSRSTADVVRGPEREFVSRSYNALPKIGLVARFSDPQCGFEAVRTDAFRASEPVRRITPETQGLACADKAPPASSGLNRRTELAPYTADNDWFPDTGLLVLAQRNRLGVHEVPVDRFDAPGSRVGIVHTTPDGLRGTRRMLRAGLTGRSRIAVPQRGPVSSPIGAPQHISSPAPSLEYAS</sequence>
<evidence type="ECO:0000313" key="3">
    <source>
        <dbReference type="Proteomes" id="UP000625682"/>
    </source>
</evidence>
<protein>
    <recommendedName>
        <fullName evidence="4">Glycosyltransferase</fullName>
    </recommendedName>
</protein>
<dbReference type="InterPro" id="IPR029044">
    <property type="entry name" value="Nucleotide-diphossugar_trans"/>
</dbReference>
<feature type="region of interest" description="Disordered" evidence="1">
    <location>
        <begin position="235"/>
        <end position="262"/>
    </location>
</feature>
<gene>
    <name evidence="2" type="ORF">GCM10012282_23440</name>
</gene>
<dbReference type="Proteomes" id="UP000625682">
    <property type="component" value="Unassembled WGS sequence"/>
</dbReference>